<accession>A0ABV8KLM9</accession>
<name>A0ABV8KLM9_9ACTN</name>
<keyword evidence="4" id="KW-1185">Reference proteome</keyword>
<feature type="transmembrane region" description="Helical" evidence="2">
    <location>
        <begin position="12"/>
        <end position="37"/>
    </location>
</feature>
<organism evidence="3 4">
    <name type="scientific">Micromonospora zhanjiangensis</name>
    <dbReference type="NCBI Taxonomy" id="1522057"/>
    <lineage>
        <taxon>Bacteria</taxon>
        <taxon>Bacillati</taxon>
        <taxon>Actinomycetota</taxon>
        <taxon>Actinomycetes</taxon>
        <taxon>Micromonosporales</taxon>
        <taxon>Micromonosporaceae</taxon>
        <taxon>Micromonospora</taxon>
    </lineage>
</organism>
<proteinExistence type="predicted"/>
<gene>
    <name evidence="3" type="ORF">ACFOX0_13320</name>
</gene>
<dbReference type="RefSeq" id="WP_377545251.1">
    <property type="nucleotide sequence ID" value="NZ_JBHSBN010000007.1"/>
</dbReference>
<keyword evidence="2" id="KW-1133">Transmembrane helix</keyword>
<sequence>MVGQVGAGALREILVVLALGLAGLLLALLAAFTPWYAPTTTPPRPQIVEMHAPAEPPPGQTSHAAIG</sequence>
<comment type="caution">
    <text evidence="3">The sequence shown here is derived from an EMBL/GenBank/DDBJ whole genome shotgun (WGS) entry which is preliminary data.</text>
</comment>
<dbReference type="EMBL" id="JBHSBN010000007">
    <property type="protein sequence ID" value="MFC4106903.1"/>
    <property type="molecule type" value="Genomic_DNA"/>
</dbReference>
<evidence type="ECO:0000256" key="2">
    <source>
        <dbReference type="SAM" id="Phobius"/>
    </source>
</evidence>
<keyword evidence="2" id="KW-0472">Membrane</keyword>
<dbReference type="Proteomes" id="UP001595868">
    <property type="component" value="Unassembled WGS sequence"/>
</dbReference>
<keyword evidence="2" id="KW-0812">Transmembrane</keyword>
<evidence type="ECO:0000313" key="4">
    <source>
        <dbReference type="Proteomes" id="UP001595868"/>
    </source>
</evidence>
<evidence type="ECO:0000256" key="1">
    <source>
        <dbReference type="SAM" id="MobiDB-lite"/>
    </source>
</evidence>
<protein>
    <submittedName>
        <fullName evidence="3">Uncharacterized protein</fullName>
    </submittedName>
</protein>
<evidence type="ECO:0000313" key="3">
    <source>
        <dbReference type="EMBL" id="MFC4106903.1"/>
    </source>
</evidence>
<reference evidence="4" key="1">
    <citation type="journal article" date="2019" name="Int. J. Syst. Evol. Microbiol.">
        <title>The Global Catalogue of Microorganisms (GCM) 10K type strain sequencing project: providing services to taxonomists for standard genome sequencing and annotation.</title>
        <authorList>
            <consortium name="The Broad Institute Genomics Platform"/>
            <consortium name="The Broad Institute Genome Sequencing Center for Infectious Disease"/>
            <person name="Wu L."/>
            <person name="Ma J."/>
        </authorList>
    </citation>
    <scope>NUCLEOTIDE SEQUENCE [LARGE SCALE GENOMIC DNA]</scope>
    <source>
        <strain evidence="4">2902at01</strain>
    </source>
</reference>
<feature type="region of interest" description="Disordered" evidence="1">
    <location>
        <begin position="43"/>
        <end position="67"/>
    </location>
</feature>